<accession>A0A085MMZ3</accession>
<evidence type="ECO:0000313" key="2">
    <source>
        <dbReference type="Proteomes" id="UP000030764"/>
    </source>
</evidence>
<evidence type="ECO:0000313" key="1">
    <source>
        <dbReference type="EMBL" id="KFD58589.1"/>
    </source>
</evidence>
<organism evidence="1 2">
    <name type="scientific">Trichuris suis</name>
    <name type="common">pig whipworm</name>
    <dbReference type="NCBI Taxonomy" id="68888"/>
    <lineage>
        <taxon>Eukaryota</taxon>
        <taxon>Metazoa</taxon>
        <taxon>Ecdysozoa</taxon>
        <taxon>Nematoda</taxon>
        <taxon>Enoplea</taxon>
        <taxon>Dorylaimia</taxon>
        <taxon>Trichinellida</taxon>
        <taxon>Trichuridae</taxon>
        <taxon>Trichuris</taxon>
    </lineage>
</organism>
<reference evidence="1 2" key="1">
    <citation type="journal article" date="2014" name="Nat. Genet.">
        <title>Genome and transcriptome of the porcine whipworm Trichuris suis.</title>
        <authorList>
            <person name="Jex A.R."/>
            <person name="Nejsum P."/>
            <person name="Schwarz E.M."/>
            <person name="Hu L."/>
            <person name="Young N.D."/>
            <person name="Hall R.S."/>
            <person name="Korhonen P.K."/>
            <person name="Liao S."/>
            <person name="Thamsborg S."/>
            <person name="Xia J."/>
            <person name="Xu P."/>
            <person name="Wang S."/>
            <person name="Scheerlinck J.P."/>
            <person name="Hofmann A."/>
            <person name="Sternberg P.W."/>
            <person name="Wang J."/>
            <person name="Gasser R.B."/>
        </authorList>
    </citation>
    <scope>NUCLEOTIDE SEQUENCE [LARGE SCALE GENOMIC DNA]</scope>
    <source>
        <strain evidence="1">DCEP-RM93M</strain>
    </source>
</reference>
<gene>
    <name evidence="1" type="ORF">M513_00815</name>
</gene>
<proteinExistence type="predicted"/>
<dbReference type="Proteomes" id="UP000030764">
    <property type="component" value="Unassembled WGS sequence"/>
</dbReference>
<protein>
    <submittedName>
        <fullName evidence="1">Uncharacterized protein</fullName>
    </submittedName>
</protein>
<dbReference type="EMBL" id="KL363184">
    <property type="protein sequence ID" value="KFD58589.1"/>
    <property type="molecule type" value="Genomic_DNA"/>
</dbReference>
<sequence>MNLNPPTDIKRMLRNLCLLKVKEEQRYTTNYSREITALFLKERRLNNIFSSLKELSHSPKFQHAKEKYSNNRLHWKQYYLLSLCAYIFQGEAGFEELQAATKHETHLFSLGKCVQSQYYTTLSRFKESFSPIAG</sequence>
<keyword evidence="2" id="KW-1185">Reference proteome</keyword>
<name>A0A085MMZ3_9BILA</name>
<dbReference type="AlphaFoldDB" id="A0A085MMZ3"/>